<proteinExistence type="predicted"/>
<dbReference type="GO" id="GO:0007165">
    <property type="term" value="P:signal transduction"/>
    <property type="evidence" value="ECO:0007669"/>
    <property type="project" value="InterPro"/>
</dbReference>
<dbReference type="RefSeq" id="XP_031566265.1">
    <property type="nucleotide sequence ID" value="XM_031710405.1"/>
</dbReference>
<dbReference type="SMART" id="SM00175">
    <property type="entry name" value="RAB"/>
    <property type="match status" value="1"/>
</dbReference>
<dbReference type="OrthoDB" id="5976022at2759"/>
<dbReference type="PROSITE" id="PS51421">
    <property type="entry name" value="RAS"/>
    <property type="match status" value="1"/>
</dbReference>
<keyword evidence="1" id="KW-0547">Nucleotide-binding</keyword>
<dbReference type="KEGG" id="aten:116301360"/>
<keyword evidence="2" id="KW-0342">GTP-binding</keyword>
<evidence type="ECO:0000256" key="1">
    <source>
        <dbReference type="ARBA" id="ARBA00022741"/>
    </source>
</evidence>
<dbReference type="InParanoid" id="A0A6P8IHU7"/>
<dbReference type="PANTHER" id="PTHR24070">
    <property type="entry name" value="RAS, DI-RAS, AND RHEB FAMILY MEMBERS OF SMALL GTPASE SUPERFAMILY"/>
    <property type="match status" value="1"/>
</dbReference>
<sequence>MKDPKEVSELKIVVFGEPAVGKSALTIRYTKQKFEDIYEPTIEDTYPTNVVLDGRSVELSVVDTAGHGIFCQMRESYIKSGDGFLLVYSVTDKESFSAISAIREQILSVKGEKGKINTNTAMVLVGNKCDLDDDRQILYQEGDRLARQFSCPFFETSAKDDVGVEDVFIELTRKIKRSKMATLSKHFARNSRMRFSMRSLSINERKCKEKLQALKGKETSTDDSWRRRSFRRFICGTRTLGT</sequence>
<organism evidence="3 4">
    <name type="scientific">Actinia tenebrosa</name>
    <name type="common">Australian red waratah sea anemone</name>
    <dbReference type="NCBI Taxonomy" id="6105"/>
    <lineage>
        <taxon>Eukaryota</taxon>
        <taxon>Metazoa</taxon>
        <taxon>Cnidaria</taxon>
        <taxon>Anthozoa</taxon>
        <taxon>Hexacorallia</taxon>
        <taxon>Actiniaria</taxon>
        <taxon>Actiniidae</taxon>
        <taxon>Actinia</taxon>
    </lineage>
</organism>
<dbReference type="SUPFAM" id="SSF52540">
    <property type="entry name" value="P-loop containing nucleoside triphosphate hydrolases"/>
    <property type="match status" value="1"/>
</dbReference>
<evidence type="ECO:0000256" key="2">
    <source>
        <dbReference type="ARBA" id="ARBA00023134"/>
    </source>
</evidence>
<dbReference type="Proteomes" id="UP000515163">
    <property type="component" value="Unplaced"/>
</dbReference>
<evidence type="ECO:0000313" key="4">
    <source>
        <dbReference type="RefSeq" id="XP_031566265.1"/>
    </source>
</evidence>
<dbReference type="SMART" id="SM00173">
    <property type="entry name" value="RAS"/>
    <property type="match status" value="1"/>
</dbReference>
<protein>
    <submittedName>
        <fullName evidence="4">Ras-like protein 1</fullName>
    </submittedName>
</protein>
<dbReference type="FunFam" id="3.40.50.300:FF:001423">
    <property type="entry name" value="Ras family GTPase"/>
    <property type="match status" value="1"/>
</dbReference>
<dbReference type="SMART" id="SM00174">
    <property type="entry name" value="RHO"/>
    <property type="match status" value="1"/>
</dbReference>
<dbReference type="InterPro" id="IPR027417">
    <property type="entry name" value="P-loop_NTPase"/>
</dbReference>
<dbReference type="GeneID" id="116301360"/>
<dbReference type="InterPro" id="IPR001806">
    <property type="entry name" value="Small_GTPase"/>
</dbReference>
<dbReference type="GO" id="GO:0016020">
    <property type="term" value="C:membrane"/>
    <property type="evidence" value="ECO:0007669"/>
    <property type="project" value="InterPro"/>
</dbReference>
<dbReference type="PROSITE" id="PS51420">
    <property type="entry name" value="RHO"/>
    <property type="match status" value="1"/>
</dbReference>
<evidence type="ECO:0000313" key="3">
    <source>
        <dbReference type="Proteomes" id="UP000515163"/>
    </source>
</evidence>
<dbReference type="InterPro" id="IPR005225">
    <property type="entry name" value="Small_GTP-bd"/>
</dbReference>
<dbReference type="GO" id="GO:0005525">
    <property type="term" value="F:GTP binding"/>
    <property type="evidence" value="ECO:0007669"/>
    <property type="project" value="UniProtKB-KW"/>
</dbReference>
<dbReference type="NCBIfam" id="TIGR00231">
    <property type="entry name" value="small_GTP"/>
    <property type="match status" value="1"/>
</dbReference>
<dbReference type="InterPro" id="IPR020849">
    <property type="entry name" value="Small_GTPase_Ras-type"/>
</dbReference>
<name>A0A6P8IHU7_ACTTE</name>
<dbReference type="CDD" id="cd00876">
    <property type="entry name" value="Ras"/>
    <property type="match status" value="1"/>
</dbReference>
<dbReference type="Gene3D" id="3.40.50.300">
    <property type="entry name" value="P-loop containing nucleotide triphosphate hydrolases"/>
    <property type="match status" value="1"/>
</dbReference>
<keyword evidence="3" id="KW-1185">Reference proteome</keyword>
<dbReference type="PRINTS" id="PR00449">
    <property type="entry name" value="RASTRNSFRMNG"/>
</dbReference>
<dbReference type="AlphaFoldDB" id="A0A6P8IHU7"/>
<accession>A0A6P8IHU7</accession>
<gene>
    <name evidence="4" type="primary">LOC116301360</name>
</gene>
<dbReference type="Pfam" id="PF00071">
    <property type="entry name" value="Ras"/>
    <property type="match status" value="1"/>
</dbReference>
<reference evidence="4" key="1">
    <citation type="submission" date="2025-08" db="UniProtKB">
        <authorList>
            <consortium name="RefSeq"/>
        </authorList>
    </citation>
    <scope>IDENTIFICATION</scope>
    <source>
        <tissue evidence="4">Tentacle</tissue>
    </source>
</reference>
<dbReference type="PROSITE" id="PS51419">
    <property type="entry name" value="RAB"/>
    <property type="match status" value="1"/>
</dbReference>
<dbReference type="GO" id="GO:0003924">
    <property type="term" value="F:GTPase activity"/>
    <property type="evidence" value="ECO:0007669"/>
    <property type="project" value="InterPro"/>
</dbReference>